<keyword evidence="5" id="KW-0408">Iron</keyword>
<dbReference type="SUPFAM" id="SSF52141">
    <property type="entry name" value="Uracil-DNA glycosylase-like"/>
    <property type="match status" value="1"/>
</dbReference>
<dbReference type="PANTHER" id="PTHR33693:SF1">
    <property type="entry name" value="TYPE-4 URACIL-DNA GLYCOSYLASE"/>
    <property type="match status" value="1"/>
</dbReference>
<dbReference type="InterPro" id="IPR036895">
    <property type="entry name" value="Uracil-DNA_glycosylase-like_sf"/>
</dbReference>
<evidence type="ECO:0000256" key="2">
    <source>
        <dbReference type="ARBA" id="ARBA00022723"/>
    </source>
</evidence>
<dbReference type="Gene3D" id="3.40.470.10">
    <property type="entry name" value="Uracil-DNA glycosylase-like domain"/>
    <property type="match status" value="1"/>
</dbReference>
<dbReference type="GO" id="GO:0051539">
    <property type="term" value="F:4 iron, 4 sulfur cluster binding"/>
    <property type="evidence" value="ECO:0007669"/>
    <property type="project" value="UniProtKB-KW"/>
</dbReference>
<dbReference type="SMART" id="SM00986">
    <property type="entry name" value="UDG"/>
    <property type="match status" value="1"/>
</dbReference>
<dbReference type="EMBL" id="BAAADU010000002">
    <property type="protein sequence ID" value="GAA0655024.1"/>
    <property type="molecule type" value="Genomic_DNA"/>
</dbReference>
<dbReference type="GO" id="GO:0046872">
    <property type="term" value="F:metal ion binding"/>
    <property type="evidence" value="ECO:0007669"/>
    <property type="project" value="UniProtKB-KW"/>
</dbReference>
<dbReference type="Proteomes" id="UP001500194">
    <property type="component" value="Unassembled WGS sequence"/>
</dbReference>
<keyword evidence="2" id="KW-0479">Metal-binding</keyword>
<dbReference type="AlphaFoldDB" id="A0AAV3T1A8"/>
<keyword evidence="6" id="KW-0411">Iron-sulfur</keyword>
<keyword evidence="10" id="KW-1185">Reference proteome</keyword>
<organism evidence="9 10">
    <name type="scientific">Salarchaeum japonicum</name>
    <dbReference type="NCBI Taxonomy" id="555573"/>
    <lineage>
        <taxon>Archaea</taxon>
        <taxon>Methanobacteriati</taxon>
        <taxon>Methanobacteriota</taxon>
        <taxon>Stenosarchaea group</taxon>
        <taxon>Halobacteria</taxon>
        <taxon>Halobacteriales</taxon>
        <taxon>Halobacteriaceae</taxon>
    </lineage>
</organism>
<gene>
    <name evidence="9" type="ORF">GCM10009019_18390</name>
</gene>
<evidence type="ECO:0000313" key="9">
    <source>
        <dbReference type="EMBL" id="GAA0655024.1"/>
    </source>
</evidence>
<evidence type="ECO:0000313" key="10">
    <source>
        <dbReference type="Proteomes" id="UP001500194"/>
    </source>
</evidence>
<evidence type="ECO:0000256" key="1">
    <source>
        <dbReference type="ARBA" id="ARBA00022485"/>
    </source>
</evidence>
<dbReference type="SMART" id="SM00987">
    <property type="entry name" value="UreE_C"/>
    <property type="match status" value="1"/>
</dbReference>
<name>A0AAV3T1A8_9EURY</name>
<evidence type="ECO:0000256" key="5">
    <source>
        <dbReference type="ARBA" id="ARBA00023004"/>
    </source>
</evidence>
<evidence type="ECO:0000256" key="4">
    <source>
        <dbReference type="ARBA" id="ARBA00022801"/>
    </source>
</evidence>
<accession>A0AAV3T1A8</accession>
<evidence type="ECO:0000256" key="3">
    <source>
        <dbReference type="ARBA" id="ARBA00022763"/>
    </source>
</evidence>
<keyword evidence="7" id="KW-0234">DNA repair</keyword>
<protein>
    <submittedName>
        <fullName evidence="9">Uracil-DNA glycosylase family protein</fullName>
    </submittedName>
</protein>
<sequence>MDARQETQRNPYGMDEDCTNCARAAERDRVVHGYGDASADIVFVGHTPSEAAEAAGVPFVGDDAGERFQDILGNLGLNNSLPTSTTPELDNAYLCYLARCRHPDHPPTDDELQACDPFLTADVRMINPELIVPVGERALDELAREYTTTPAGELSVDDHHATSVRGRGFELVPMKHPGRMTDTEKEQFITYFLDLLQTDYRQTKGRRGR</sequence>
<dbReference type="RefSeq" id="WP_227260287.1">
    <property type="nucleotide sequence ID" value="NZ_BAAADU010000002.1"/>
</dbReference>
<keyword evidence="3" id="KW-0227">DNA damage</keyword>
<dbReference type="PANTHER" id="PTHR33693">
    <property type="entry name" value="TYPE-5 URACIL-DNA GLYCOSYLASE"/>
    <property type="match status" value="1"/>
</dbReference>
<reference evidence="9 10" key="1">
    <citation type="journal article" date="2019" name="Int. J. Syst. Evol. Microbiol.">
        <title>The Global Catalogue of Microorganisms (GCM) 10K type strain sequencing project: providing services to taxonomists for standard genome sequencing and annotation.</title>
        <authorList>
            <consortium name="The Broad Institute Genomics Platform"/>
            <consortium name="The Broad Institute Genome Sequencing Center for Infectious Disease"/>
            <person name="Wu L."/>
            <person name="Ma J."/>
        </authorList>
    </citation>
    <scope>NUCLEOTIDE SEQUENCE [LARGE SCALE GENOMIC DNA]</scope>
    <source>
        <strain evidence="9 10">JCM 16327</strain>
    </source>
</reference>
<dbReference type="GO" id="GO:0097506">
    <property type="term" value="F:deaminated base DNA N-glycosylase activity"/>
    <property type="evidence" value="ECO:0007669"/>
    <property type="project" value="UniProtKB-ARBA"/>
</dbReference>
<dbReference type="Pfam" id="PF03167">
    <property type="entry name" value="UDG"/>
    <property type="match status" value="1"/>
</dbReference>
<dbReference type="CDD" id="cd10030">
    <property type="entry name" value="UDG-F4_TTUDGA_SPO1dp_like"/>
    <property type="match status" value="1"/>
</dbReference>
<feature type="domain" description="Uracil-DNA glycosylase-like" evidence="8">
    <location>
        <begin position="32"/>
        <end position="193"/>
    </location>
</feature>
<dbReference type="GeneID" id="68573483"/>
<dbReference type="InterPro" id="IPR051536">
    <property type="entry name" value="UDG_Type-4/5"/>
</dbReference>
<proteinExistence type="predicted"/>
<evidence type="ECO:0000256" key="6">
    <source>
        <dbReference type="ARBA" id="ARBA00023014"/>
    </source>
</evidence>
<comment type="caution">
    <text evidence="9">The sequence shown here is derived from an EMBL/GenBank/DDBJ whole genome shotgun (WGS) entry which is preliminary data.</text>
</comment>
<evidence type="ECO:0000256" key="7">
    <source>
        <dbReference type="ARBA" id="ARBA00023204"/>
    </source>
</evidence>
<dbReference type="GO" id="GO:0006281">
    <property type="term" value="P:DNA repair"/>
    <property type="evidence" value="ECO:0007669"/>
    <property type="project" value="UniProtKB-KW"/>
</dbReference>
<keyword evidence="1" id="KW-0004">4Fe-4S</keyword>
<keyword evidence="4" id="KW-0378">Hydrolase</keyword>
<dbReference type="InterPro" id="IPR005122">
    <property type="entry name" value="Uracil-DNA_glycosylase-like"/>
</dbReference>
<evidence type="ECO:0000259" key="8">
    <source>
        <dbReference type="SMART" id="SM00986"/>
    </source>
</evidence>